<dbReference type="OrthoDB" id="2130750at2759"/>
<dbReference type="GO" id="GO:0051010">
    <property type="term" value="F:microtubule plus-end binding"/>
    <property type="evidence" value="ECO:0007669"/>
    <property type="project" value="TreeGrafter"/>
</dbReference>
<dbReference type="Proteomes" id="UP000245383">
    <property type="component" value="Unassembled WGS sequence"/>
</dbReference>
<dbReference type="STRING" id="133385.A0A2T9YTC6"/>
<evidence type="ECO:0000313" key="7">
    <source>
        <dbReference type="Proteomes" id="UP000245383"/>
    </source>
</evidence>
<dbReference type="AlphaFoldDB" id="A0A2T9YTC6"/>
<evidence type="ECO:0000259" key="5">
    <source>
        <dbReference type="PROSITE" id="PS50245"/>
    </source>
</evidence>
<evidence type="ECO:0000256" key="4">
    <source>
        <dbReference type="ARBA" id="ARBA00025779"/>
    </source>
</evidence>
<keyword evidence="7" id="KW-1185">Reference proteome</keyword>
<dbReference type="PANTHER" id="PTHR18916">
    <property type="entry name" value="DYNACTIN 1-RELATED MICROTUBULE-BINDING"/>
    <property type="match status" value="1"/>
</dbReference>
<dbReference type="SMART" id="SM01052">
    <property type="entry name" value="CAP_GLY"/>
    <property type="match status" value="1"/>
</dbReference>
<comment type="subcellular location">
    <subcellularLocation>
        <location evidence="1">Cytoplasm</location>
    </subcellularLocation>
</comment>
<comment type="caution">
    <text evidence="6">The sequence shown here is derived from an EMBL/GenBank/DDBJ whole genome shotgun (WGS) entry which is preliminary data.</text>
</comment>
<dbReference type="SUPFAM" id="SSF54236">
    <property type="entry name" value="Ubiquitin-like"/>
    <property type="match status" value="1"/>
</dbReference>
<dbReference type="Gene3D" id="2.30.30.190">
    <property type="entry name" value="CAP Gly-rich-like domain"/>
    <property type="match status" value="1"/>
</dbReference>
<dbReference type="Pfam" id="PF14560">
    <property type="entry name" value="Ubiquitin_2"/>
    <property type="match status" value="1"/>
</dbReference>
<dbReference type="Gene3D" id="3.10.20.90">
    <property type="entry name" value="Phosphatidylinositol 3-kinase Catalytic Subunit, Chain A, domain 1"/>
    <property type="match status" value="1"/>
</dbReference>
<keyword evidence="3" id="KW-0143">Chaperone</keyword>
<dbReference type="PANTHER" id="PTHR18916:SF85">
    <property type="entry name" value="TUBULIN-FOLDING COFACTOR B"/>
    <property type="match status" value="1"/>
</dbReference>
<dbReference type="GO" id="GO:0005938">
    <property type="term" value="C:cell cortex"/>
    <property type="evidence" value="ECO:0007669"/>
    <property type="project" value="TreeGrafter"/>
</dbReference>
<dbReference type="PROSITE" id="PS00845">
    <property type="entry name" value="CAP_GLY_1"/>
    <property type="match status" value="1"/>
</dbReference>
<gene>
    <name evidence="6" type="ORF">BB561_001745</name>
</gene>
<evidence type="ECO:0000313" key="6">
    <source>
        <dbReference type="EMBL" id="PVU95546.1"/>
    </source>
</evidence>
<accession>A0A2T9YTC6</accession>
<dbReference type="InterPro" id="IPR036859">
    <property type="entry name" value="CAP-Gly_dom_sf"/>
</dbReference>
<evidence type="ECO:0000256" key="1">
    <source>
        <dbReference type="ARBA" id="ARBA00004496"/>
    </source>
</evidence>
<dbReference type="Pfam" id="PF01302">
    <property type="entry name" value="CAP_GLY"/>
    <property type="match status" value="1"/>
</dbReference>
<reference evidence="6 7" key="1">
    <citation type="journal article" date="2018" name="MBio">
        <title>Comparative Genomics Reveals the Core Gene Toolbox for the Fungus-Insect Symbiosis.</title>
        <authorList>
            <person name="Wang Y."/>
            <person name="Stata M."/>
            <person name="Wang W."/>
            <person name="Stajich J.E."/>
            <person name="White M.M."/>
            <person name="Moncalvo J.M."/>
        </authorList>
    </citation>
    <scope>NUCLEOTIDE SEQUENCE [LARGE SCALE GENOMIC DNA]</scope>
    <source>
        <strain evidence="6 7">SWE-8-4</strain>
    </source>
</reference>
<dbReference type="EMBL" id="MBFR01000053">
    <property type="protein sequence ID" value="PVU95546.1"/>
    <property type="molecule type" value="Genomic_DNA"/>
</dbReference>
<organism evidence="6 7">
    <name type="scientific">Smittium simulii</name>
    <dbReference type="NCBI Taxonomy" id="133385"/>
    <lineage>
        <taxon>Eukaryota</taxon>
        <taxon>Fungi</taxon>
        <taxon>Fungi incertae sedis</taxon>
        <taxon>Zoopagomycota</taxon>
        <taxon>Kickxellomycotina</taxon>
        <taxon>Harpellomycetes</taxon>
        <taxon>Harpellales</taxon>
        <taxon>Legeriomycetaceae</taxon>
        <taxon>Smittium</taxon>
    </lineage>
</organism>
<dbReference type="PROSITE" id="PS50245">
    <property type="entry name" value="CAP_GLY_2"/>
    <property type="match status" value="1"/>
</dbReference>
<dbReference type="SUPFAM" id="SSF74924">
    <property type="entry name" value="Cap-Gly domain"/>
    <property type="match status" value="1"/>
</dbReference>
<dbReference type="GO" id="GO:0031122">
    <property type="term" value="P:cytoplasmic microtubule organization"/>
    <property type="evidence" value="ECO:0007669"/>
    <property type="project" value="TreeGrafter"/>
</dbReference>
<feature type="domain" description="CAP-Gly" evidence="5">
    <location>
        <begin position="142"/>
        <end position="184"/>
    </location>
</feature>
<dbReference type="GO" id="GO:0005634">
    <property type="term" value="C:nucleus"/>
    <property type="evidence" value="ECO:0007669"/>
    <property type="project" value="TreeGrafter"/>
</dbReference>
<name>A0A2T9YTC6_9FUNG</name>
<dbReference type="InterPro" id="IPR029071">
    <property type="entry name" value="Ubiquitin-like_domsf"/>
</dbReference>
<dbReference type="InterPro" id="IPR000626">
    <property type="entry name" value="Ubiquitin-like_dom"/>
</dbReference>
<dbReference type="InterPro" id="IPR000938">
    <property type="entry name" value="CAP-Gly_domain"/>
</dbReference>
<keyword evidence="2" id="KW-0963">Cytoplasm</keyword>
<evidence type="ECO:0000256" key="2">
    <source>
        <dbReference type="ARBA" id="ARBA00022490"/>
    </source>
</evidence>
<protein>
    <recommendedName>
        <fullName evidence="5">CAP-Gly domain-containing protein</fullName>
    </recommendedName>
</protein>
<dbReference type="GO" id="GO:0035371">
    <property type="term" value="C:microtubule plus-end"/>
    <property type="evidence" value="ECO:0007669"/>
    <property type="project" value="TreeGrafter"/>
</dbReference>
<comment type="similarity">
    <text evidence="4">Belongs to the TBCB family.</text>
</comment>
<evidence type="ECO:0000256" key="3">
    <source>
        <dbReference type="ARBA" id="ARBA00023186"/>
    </source>
</evidence>
<proteinExistence type="inferred from homology"/>
<sequence length="207" mass="23121">MSTVKVFIKSKNVNSEQRLTLDMSVESLKTKLELIVGIAASNQILTLYRNDTPLGIMEDGALIGKFGIFEYDTIEVNGINNQRLVDFDDLSKVEKYEIPDEEYEKLENTVLSFKKKNQIGRFNETENARQDSAKAQAIKADSPTEFASGIWIGVKLDEPLGKNDGSVNGVTYFTCMADYGSFVKPESVECGDFPELMDFSDDGLEEL</sequence>